<proteinExistence type="predicted"/>
<keyword evidence="3" id="KW-1185">Reference proteome</keyword>
<dbReference type="Proteomes" id="UP000039865">
    <property type="component" value="Unassembled WGS sequence"/>
</dbReference>
<dbReference type="InParanoid" id="A0A078B3R5"/>
<accession>A0A078B3R5</accession>
<reference evidence="2 3" key="1">
    <citation type="submission" date="2014-06" db="EMBL/GenBank/DDBJ databases">
        <authorList>
            <person name="Swart Estienne"/>
        </authorList>
    </citation>
    <scope>NUCLEOTIDE SEQUENCE [LARGE SCALE GENOMIC DNA]</scope>
    <source>
        <strain evidence="2 3">130c</strain>
    </source>
</reference>
<evidence type="ECO:0000313" key="3">
    <source>
        <dbReference type="Proteomes" id="UP000039865"/>
    </source>
</evidence>
<protein>
    <submittedName>
        <fullName evidence="2">Uncharacterized protein</fullName>
    </submittedName>
</protein>
<organism evidence="2 3">
    <name type="scientific">Stylonychia lemnae</name>
    <name type="common">Ciliate</name>
    <dbReference type="NCBI Taxonomy" id="5949"/>
    <lineage>
        <taxon>Eukaryota</taxon>
        <taxon>Sar</taxon>
        <taxon>Alveolata</taxon>
        <taxon>Ciliophora</taxon>
        <taxon>Intramacronucleata</taxon>
        <taxon>Spirotrichea</taxon>
        <taxon>Stichotrichia</taxon>
        <taxon>Sporadotrichida</taxon>
        <taxon>Oxytrichidae</taxon>
        <taxon>Stylonychinae</taxon>
        <taxon>Stylonychia</taxon>
    </lineage>
</organism>
<dbReference type="EMBL" id="CCKQ01015997">
    <property type="protein sequence ID" value="CDW87862.1"/>
    <property type="molecule type" value="Genomic_DNA"/>
</dbReference>
<gene>
    <name evidence="2" type="primary">Contig18553.g19712</name>
    <name evidence="2" type="ORF">STYLEM_16975</name>
</gene>
<evidence type="ECO:0000256" key="1">
    <source>
        <dbReference type="SAM" id="MobiDB-lite"/>
    </source>
</evidence>
<dbReference type="OrthoDB" id="10636460at2759"/>
<name>A0A078B3R5_STYLE</name>
<sequence length="726" mass="83710">MPECQLNSKDSGTDLRKQWLGYFLIGTTLDTKHCLVKDINTINKQLNTYLAQITNTINKSELGVGNDMIGVAIKAWTVLTTIIYQHYDQKAHATALQAIKQIVQVLMKKIDKSVKLIADKQFKVDQDDIIQVRMAIKSILSCVQMFPSSLKNIVSSKGNNAQKDHITVLIENLVKQTMQNDTVIADYCLQLLCLLFKSKEKSKLQFRDWVSRILQNLVIYVNSLQPRQFEDVQGANQEINMNIAFEFLFEREDASQINKLSVKDLKDQISNIGKVQMKMQMLFRMLDYTFQVQRRTQQYSSEGVNFMQVEVNINEIILTLGKNIFILKCFIESIMTRQTGQVKSQKQKSNQICGLQHHQFDDIIEQTKVLGLNFLKVLTKQIDIESYLEVLDILQHLHSIYGANLASIIKEVAFGENEMNLSDLICDLFMLVKANKFIKHDHISKKLFSLGDYDSYTLQQFLQHFLIFLINLTSKSTTFGLFSDTDRVKLESVLFTILSFSQLKYFNMTKEIKLKVLELTKNVIISRSVKLQQNNDLLGCLISYRNNAMHFQGEDTDIIAKIHEVISVIDPLIAPRKDKYTLQTNTQQYFQNEHKSMFIEYNKELLRHYLLPNNESQQDIQAQENLIIQQQVPQIQQHMVTKQNASDLNQKQKITQVEENIQSDDDEIDKIPVKKQSIIKQSNIQSEVAQKQQENLAYGSESDAEQDNELGLDLPMIVGDEEDSDQ</sequence>
<feature type="region of interest" description="Disordered" evidence="1">
    <location>
        <begin position="690"/>
        <end position="726"/>
    </location>
</feature>
<evidence type="ECO:0000313" key="2">
    <source>
        <dbReference type="EMBL" id="CDW87862.1"/>
    </source>
</evidence>
<dbReference type="AlphaFoldDB" id="A0A078B3R5"/>